<dbReference type="SUPFAM" id="SSF51735">
    <property type="entry name" value="NAD(P)-binding Rossmann-fold domains"/>
    <property type="match status" value="1"/>
</dbReference>
<dbReference type="PROSITE" id="PS00061">
    <property type="entry name" value="ADH_SHORT"/>
    <property type="match status" value="1"/>
</dbReference>
<evidence type="ECO:0000313" key="5">
    <source>
        <dbReference type="EMBL" id="KAK7753027.1"/>
    </source>
</evidence>
<gene>
    <name evidence="5" type="ORF">SLS62_004976</name>
</gene>
<protein>
    <recommendedName>
        <fullName evidence="7">Short chain dehydrogenase/reductase</fullName>
    </recommendedName>
</protein>
<proteinExistence type="inferred from homology"/>
<dbReference type="PANTHER" id="PTHR44229">
    <property type="entry name" value="15-HYDROXYPROSTAGLANDIN DEHYDROGENASE [NAD(+)]"/>
    <property type="match status" value="1"/>
</dbReference>
<keyword evidence="3" id="KW-0560">Oxidoreductase</keyword>
<dbReference type="InterPro" id="IPR020904">
    <property type="entry name" value="Sc_DH/Rdtase_CS"/>
</dbReference>
<dbReference type="PANTHER" id="PTHR44229:SF4">
    <property type="entry name" value="15-HYDROXYPROSTAGLANDIN DEHYDROGENASE [NAD(+)]"/>
    <property type="match status" value="1"/>
</dbReference>
<dbReference type="GO" id="GO:0016616">
    <property type="term" value="F:oxidoreductase activity, acting on the CH-OH group of donors, NAD or NADP as acceptor"/>
    <property type="evidence" value="ECO:0007669"/>
    <property type="project" value="TreeGrafter"/>
</dbReference>
<evidence type="ECO:0000256" key="1">
    <source>
        <dbReference type="ARBA" id="ARBA00006484"/>
    </source>
</evidence>
<dbReference type="Pfam" id="PF00106">
    <property type="entry name" value="adh_short"/>
    <property type="match status" value="1"/>
</dbReference>
<reference evidence="5 6" key="1">
    <citation type="submission" date="2024-02" db="EMBL/GenBank/DDBJ databases">
        <title>De novo assembly and annotation of 12 fungi associated with fruit tree decline syndrome in Ontario, Canada.</title>
        <authorList>
            <person name="Sulman M."/>
            <person name="Ellouze W."/>
            <person name="Ilyukhin E."/>
        </authorList>
    </citation>
    <scope>NUCLEOTIDE SEQUENCE [LARGE SCALE GENOMIC DNA]</scope>
    <source>
        <strain evidence="5 6">M11/M66-122</strain>
    </source>
</reference>
<sequence>MANNEQDNNAPTGTKSVVVTGGASGLGLAMTRHFASQGDRVVILDVNAESGVAAAAEVSSAHPQATVSFKKCDISSWDSQAAAFKAVYQEAGKIDIVMANAGISEQGASSLAAWDEGEPSQPRLRTLDVNLTGTIYSVKLAMHYMRKNTPNAARAGSRGSIICTASNAGLYPFPTAPLYAASKFGIVGLVRSLAKPLEKVGIQINALAPAVLETNIAPSKELFEGMVVTPIATLTRGVAQFIEKPNLTGEIAEIHGENVTLRPPHEFVDEDSRANLDNFWKHGFA</sequence>
<evidence type="ECO:0000256" key="3">
    <source>
        <dbReference type="ARBA" id="ARBA00023002"/>
    </source>
</evidence>
<accession>A0AAN9UTQ7</accession>
<dbReference type="Gene3D" id="3.40.50.720">
    <property type="entry name" value="NAD(P)-binding Rossmann-like Domain"/>
    <property type="match status" value="1"/>
</dbReference>
<evidence type="ECO:0000256" key="2">
    <source>
        <dbReference type="ARBA" id="ARBA00022857"/>
    </source>
</evidence>
<dbReference type="AlphaFoldDB" id="A0AAN9UTQ7"/>
<keyword evidence="2" id="KW-0521">NADP</keyword>
<organism evidence="5 6">
    <name type="scientific">Diatrype stigma</name>
    <dbReference type="NCBI Taxonomy" id="117547"/>
    <lineage>
        <taxon>Eukaryota</taxon>
        <taxon>Fungi</taxon>
        <taxon>Dikarya</taxon>
        <taxon>Ascomycota</taxon>
        <taxon>Pezizomycotina</taxon>
        <taxon>Sordariomycetes</taxon>
        <taxon>Xylariomycetidae</taxon>
        <taxon>Xylariales</taxon>
        <taxon>Diatrypaceae</taxon>
        <taxon>Diatrype</taxon>
    </lineage>
</organism>
<dbReference type="EMBL" id="JAKJXP020000032">
    <property type="protein sequence ID" value="KAK7753027.1"/>
    <property type="molecule type" value="Genomic_DNA"/>
</dbReference>
<dbReference type="InterPro" id="IPR002347">
    <property type="entry name" value="SDR_fam"/>
</dbReference>
<comment type="caution">
    <text evidence="5">The sequence shown here is derived from an EMBL/GenBank/DDBJ whole genome shotgun (WGS) entry which is preliminary data.</text>
</comment>
<dbReference type="PRINTS" id="PR00081">
    <property type="entry name" value="GDHRDH"/>
</dbReference>
<dbReference type="InterPro" id="IPR036291">
    <property type="entry name" value="NAD(P)-bd_dom_sf"/>
</dbReference>
<dbReference type="Proteomes" id="UP001320420">
    <property type="component" value="Unassembled WGS sequence"/>
</dbReference>
<evidence type="ECO:0000313" key="6">
    <source>
        <dbReference type="Proteomes" id="UP001320420"/>
    </source>
</evidence>
<evidence type="ECO:0000256" key="4">
    <source>
        <dbReference type="RuleBase" id="RU000363"/>
    </source>
</evidence>
<dbReference type="PRINTS" id="PR00080">
    <property type="entry name" value="SDRFAMILY"/>
</dbReference>
<comment type="similarity">
    <text evidence="1 4">Belongs to the short-chain dehydrogenases/reductases (SDR) family.</text>
</comment>
<name>A0AAN9UTQ7_9PEZI</name>
<dbReference type="CDD" id="cd05323">
    <property type="entry name" value="ADH_SDR_c_like"/>
    <property type="match status" value="1"/>
</dbReference>
<keyword evidence="6" id="KW-1185">Reference proteome</keyword>
<dbReference type="GO" id="GO:0005737">
    <property type="term" value="C:cytoplasm"/>
    <property type="evidence" value="ECO:0007669"/>
    <property type="project" value="TreeGrafter"/>
</dbReference>
<evidence type="ECO:0008006" key="7">
    <source>
        <dbReference type="Google" id="ProtNLM"/>
    </source>
</evidence>